<feature type="zinc finger region" description="UBR-type" evidence="4">
    <location>
        <begin position="2647"/>
        <end position="2723"/>
    </location>
</feature>
<feature type="compositionally biased region" description="Basic and acidic residues" evidence="6">
    <location>
        <begin position="5041"/>
        <end position="5058"/>
    </location>
</feature>
<feature type="region of interest" description="Disordered" evidence="6">
    <location>
        <begin position="194"/>
        <end position="236"/>
    </location>
</feature>
<dbReference type="InterPro" id="IPR010666">
    <property type="entry name" value="Znf_GRF"/>
</dbReference>
<reference evidence="9 10" key="1">
    <citation type="submission" date="2024-10" db="EMBL/GenBank/DDBJ databases">
        <title>Updated reference genomes for cyclostephanoid diatoms.</title>
        <authorList>
            <person name="Roberts W.R."/>
            <person name="Alverson A.J."/>
        </authorList>
    </citation>
    <scope>NUCLEOTIDE SEQUENCE [LARGE SCALE GENOMIC DNA]</scope>
    <source>
        <strain evidence="9 10">AJA232-27</strain>
    </source>
</reference>
<feature type="domain" description="GRF-type" evidence="8">
    <location>
        <begin position="4008"/>
        <end position="4050"/>
    </location>
</feature>
<feature type="region of interest" description="Disordered" evidence="6">
    <location>
        <begin position="419"/>
        <end position="460"/>
    </location>
</feature>
<keyword evidence="2 5" id="KW-0863">Zinc-finger</keyword>
<dbReference type="InterPro" id="IPR043145">
    <property type="entry name" value="Znf_ZZ_sf"/>
</dbReference>
<dbReference type="PANTHER" id="PTHR21725">
    <property type="entry name" value="E3 UBIQUITIN-PROTEIN LIGASE UBR4"/>
    <property type="match status" value="1"/>
</dbReference>
<feature type="compositionally biased region" description="Low complexity" evidence="6">
    <location>
        <begin position="7"/>
        <end position="22"/>
    </location>
</feature>
<gene>
    <name evidence="9" type="ORF">ACHAWU_010006</name>
</gene>
<keyword evidence="3" id="KW-0862">Zinc</keyword>
<evidence type="ECO:0000259" key="7">
    <source>
        <dbReference type="PROSITE" id="PS51157"/>
    </source>
</evidence>
<protein>
    <submittedName>
        <fullName evidence="9">Uncharacterized protein</fullName>
    </submittedName>
</protein>
<feature type="region of interest" description="Disordered" evidence="6">
    <location>
        <begin position="1"/>
        <end position="22"/>
    </location>
</feature>
<feature type="compositionally biased region" description="Low complexity" evidence="6">
    <location>
        <begin position="94"/>
        <end position="131"/>
    </location>
</feature>
<keyword evidence="1" id="KW-0479">Metal-binding</keyword>
<evidence type="ECO:0000256" key="6">
    <source>
        <dbReference type="SAM" id="MobiDB-lite"/>
    </source>
</evidence>
<feature type="region of interest" description="Disordered" evidence="6">
    <location>
        <begin position="1809"/>
        <end position="1840"/>
    </location>
</feature>
<feature type="domain" description="UBR-type" evidence="7">
    <location>
        <begin position="2647"/>
        <end position="2723"/>
    </location>
</feature>
<sequence length="5229" mass="566087">MTPPTPSAASTTTTTTPMAASAAAAAATTTTTTTASASAATTTTTDAAMVAETTMDNERQRQQRNIAILLISLSHPLMTCLVNDRPLLECITKANTNSSGGSKSSLTTTTTATTATTASTTTLPGSVVSYSPRPPSPVGSSSRAGGGVVGGTATSTSTSTTNTTRSNLPLLDDATQNYEMFGAAPLVIGRGGGGGGVGGSSGSSSRETMIPPSSSSFGKTGSEQYPAAASTSTAPTGSTVANIMAGGGDGSSSGATTTGTNNDEMKRLSMSHAKAAVGRALSSGVMGALYGMEILGKLLDDNVNNHNDDDHARTATIIINIERTILRKSLWTSLVTLEMAFQLSPRPKLLSTSSVLSPTCGTLRNCTASAAASSTSTTSPSTATYSSSMDGPWGTTAATTTTSTSAAAAAASTRITALMSASQSGMGGPTSPHGSGGAGGGGSGGGMSFSPSITTAATTPTTALSSSSSLVGHAHLTMGTETISMWNALFSRIMAEYRIEFQYPRRPGATTTTTTTTTLEQSGQNALHVKVGDDVVGRDPITESDYLVQICHEVTDMVFVEEEEADSKRLISLVLHDYSTTENKYTRGGEEEEDGGITEPPKKTSRTVSTSASSSGVKRGGRGGGKQASKDMRPMSPPLYSSADIYSELSTILSSRIENHISFDCHVSIRRWAVLAFGWLCSGQKRLLDMGAVMLSNANAWGPVMEMMTCPNSVAATEDIPGKASVVALSLPLSKGVVDSSLTAVASSTKRRKRKKGNDKSSSSSAKQNSSFGFDSDIMDTMRHSSGDGSSTTVPGNLALVIFVSAVIDMVYDAGVTGGMSPPSAGWMDEYIKAVFGGGGVVSAVDVEVKPMDVAAPTASVTATATTDDITAGVRRSSRQRSKTTKSTTNTTVAIGSPRDSRTAQTTSSPRNRVGSYSINKRVSYPSVWVRPDIRDETAVLTKYLIERHLKTMNDNFNIVKDNTGSCNDLPRNEFVLVNDDDSFFGLAMSPSGRRPSPATTGVSPKENSASIANYYYPFMHRTLETLGRVVASSSLIASSSDSMSKIMALGSAVALGCFFQCYEKVRESGSVVVVDAKLFSLAICQFSESLNSVPSEDRDAGRTASPLSSSVAKTPASIPSSVLNTYRLNDPLNITRKDPKLVESNLSAGAAASSSYGGAFSLEDTMAEIAVSTSGSEKRSSRVAASTISSYSSGRSNQADILALYVRAQISPDDSTNTTVYDSAMASLLQSLLVIIGVCYNFSSDMHFQRSESCISAKPLLNKKKSTASKKKKRCATEAAPSLMEISGQEVYPRKTYTRSVLASDALHVLAQSLYDADKMRTTSPVENAGALAALCIRSHLRTCFSTNMAIDVVKLGYRLEASLFRPRLDLAMNDINLSAATSALSDSDISSIGGLNFSSGANGFSKEKNYSMLEVSNLFELWERHLWACHTHFSILVGGGGGQMHCLDHPNKRLLVFRAIVEAEKGLLQSVCDDSDVFSQGSRANYNNIARSSWKDAKTAECDGADLWPLHLSAVQHSLVTPMILFASRSTADHSAGIDDVSIDRHLQQPIELQFLCVSFLNSFELIVEDSSQLQLQKTSSGMVIIDGNVSISLIDARLFSLAMSKLSKDVQMRMFSRLVGLIQKGLQAGAFKVENCDMSHFIARGITLCIALMEVMSSPNLSALLAKEVEASTFIIPRLVLNQNHYATAGSNQVHTVQFSKDVYQSIFAHWQSPTPPASDVACNSISDIEHLESTIRVALSFGFESSATDGCHLLFSSWNAAAKLSSLKTAESPSSAAAVKSLGAVERIVRIREDMCELYHLMQEDETPSQDDHGEAPLTRVQSGKSSHHTPNKSPFSGLAHAEESIAFLMLELDKNVANTSTTETITPTLAMFAYYEALPLYISFLISMHCSPGPNDMGLAHRLQKSTSLLSTRGSRSLQQKLTNHLAEESDLETTTDGGNLLRMSALTRLHKACLTLGAAPCYPDWLDTSCKLREHTAPSAALDSANRALVSLARFGIRVWRSYFDAMVQVLFIIDETGDIKMRDNEELQSTAAYRGALQYFFAQQRHPSELSDMFYSTAAAFCQTSSSVFKLLVSSTSSQSRLTGDDLVRTSAQRIVGANFVQQRKVFMGEHRANGQWETLLSEVLQGSSLMIPLSTIAKAIGGTVGSSDDSNHALKQIAEALKVVHRWRRVLCSVINAMVPAAALLRFSINDGKGQSRHTTSCEDSSSGLLASMSERRGRRKSSEKLPNKYEAGTAIKQSLSFLSFVAAYSPHDEDIRLTSRAAAGILLESSSHFNDLMAMWSVVIFCEAMRGGVRMLEDKDGVLTKAQKDSSCAMIRLTLNQFSDNTGVEVDNIGLPTVGLDDALNCDKIAAFQACLGVKRLKIGRLIGDETDTDLMEILADCEELGLTQREISERFSSGFALSLLLNLLCGKVPGVRGRVQIIVAEMLIQLMNVECEFSKQGIQSLSMDSVSTIEVARVNAASALDDLSKEDVKCLVRNLASNAADTCEELQHLSRKTAFIISFLACVLPEGRSDSGCKIIFDELLSCLDRWAGSPKNHHLIKLLFLLAIRFGALQDAARAMIRLVKSRNKGGDTMPQHHISVLKDFFLYVSLLDRLVNKKSSAVTQLANNSPASHQMATHRVDDTCVTLKNGKVVSRTCSFVETGEGFTEQHWYNCYTCGLLWEKGCCSLCARVCHKGHDIGYSRKSSFFCDCGAEVAHAIEQNRTPCKCLTPVSKDIIRASYEGESQVNNEFESNEQEHAIGDTFTELMATSFPSICKASIQMLVEEAVKSEWREAILVLFNQCFQGTSSSHSANRLAKQLGVAAASQPIAGPVRPNLQSRSGKPLALKCLDTACMLPIRAAKASAIQTRMISSGTSSIHSHLRKSASNFHAQAIASDNRGRLFIAESSSVLFCSAIPSVNVRHVVNPPNSHLSRAQLSILGSDSVKFPITGLAINSENNRHLLVWGSSKACVAIISKNLDSFERIIELKLNIDPSEECEYLVKCEWTPQSELHLVAVCGAVVHVFDLKRAKNNSCNATMHYALACEDVLIRSATFIDGLLVNDGSDTETRLAILLDTGRLHFISLTIDEEGNLEDQGESYIEVGNGVSFPSAGIRRYCSGDVSPKGATATSFGEGLYLVHLKLANVLLYQCVSSCCIGMLLDDDGTICGSFEFLPNTISADDIGSHAGVAGPYTQFQELGVVTRGGESFFRVSCVGRSTRSTQPTALVLEFNDNSMFVRELTWPTSCSGGLGFISSYGFVGSCTFSCPYLVGGDATEGVINNESRVHERSYLTLLASSGSLLWFGEAVEPPLVGARTRPLPISANQVPAIGVFEQLINASELDGLILGGDFVGKDPNTIKRKLSLNNTDCVVCPSREGCTLTASLRMTGEPSLAIVAVRLLVGSMPDLVPREVIVMGSGRSIKLMKNMKRWYDFHLTDEEILLSMRNGFVTIWISSCHDSSSASIIDSVEVYARARADLPITSERIHTAEEEPPNHRMQSDSILVSCIQSMTYLTQITGQSNVGSLSAESEETICRIIQQTALESPENGTLREQVIEFLSEAEADVEKRTIFIDGATMRGLLSSLQSLGLYLLTQFANIDMITPKQEDVINRAIDMLVRILTSTITIARERPDNYIDVMSSMIAKNLCQVSMALEGKRALDFCLHLKAMFGVALRLGRPTQIVSKLMLMEMSSSKSGFAQFDALAEFLVADSTEITKACCSAISDVIGYSDVSKSTAITSYEKEQSIMPVMYQCDSCLMFPITGQRYTLGGEMDIDLCKRCYELGSAYSRLNDQNDPVIINGRTLCVENKDMTCGIIWQMTPQPIAASSLEQAENAKKAGLLNNMTCAANTVDPTFRNEISSQSMELSCSSHDDKIEEAATEILRSQLLTQLLALIVDTLDAEKHNPPPSRDVLQLILDLVLRSPTEDIKISRGKEAALAFTKNLPSLIKTCLSNSNPSVQYCKLTVSLRTLTSLVVQDRDIKHDPTVVAAADDEPDAAGTSYHMSKDKTDPRFICEVHGVPAVRRRCSHGVHKDRRFYVCGLERSQRCNYFKWSSDVPESSPQFANKSRGRIDSLDLFLPLQMDLQRIFSENGLQGSICDLVSNQFQKYQAEQADGNITPERPSTSSFPSIKTEIEKMQDIVDGVHRSLEKVGKTKPVPSQSADVMSSPVDDERVSDLFLCSSLDLLSLIAPTTNSASWCSFWFSVLCEIISRNSIDASSTTSASMRQLAKTMLLRLCGDRQEVYHRVRDHYVFGFQFRKLVQRSHDILDSALVVREQARQCGPTWSDDEVLFETLPASDLLGVADLISEDLYATSTEESITIVLDELLASAGKAGNGIKARSNSWRIFCGLPGLQAISHQQKPSSQASGGEIFDMVDQIYCRPPIVSLMWLSSCLRGSNQVKALSLIDIALEDLHGSTLDFQVDNICHDDFLLGGYQTLDNCSSDPEQNLLNTFDVDDLLAFIKQFVINGRSKDLRSISSRVARKLAVRFSTSEKNHLFAALIDRPLQNVGSLGSTSKHFFELMRVLVDSFGPELDLTSVSSFIAQAFFSQMTALSQVLRCKTDVDLGSCNLSDCVHCQRQIPAKKSIKPNNRKAENTSPIVPPSACRSNLLPEQVRPYQRGRIEASTAASASSEFSSYHQLKFRVALSQVHVTVSEPRGRLVKSIGVYFSPRQVRDANILKSSKYAHHWQRCGTLSLARGASEATCKLKTPVIAANLKFLYEEFYEKASNRRAPDGSFILNCPRCTRQVHNAHGTKLSDVGCEDFWNSALLSYSYFHTSSSSGVCGNCGEVAFQCRKCRHINYDGLDAFLCVECGYCTSGGFSYELTAGLALSAVAIMDEDGFQRSMAMLRVANKRLVELRDSLRKKLSVATHQQKKLRGDQIFESLDEMVLYGPQLKRALLGGMPKLEGMDEEDETNKKSGSSRSKSSSLNAAERALSSSSRARSLLNIARTLRAEGGDSLGTRGELLRQALLSAGGGSGTSGIDSLDVAELLNALSTTGGNSASSSDSLSRIVANVNARSRDVGSSTRGTSSGDGGDATTAAGDKSEKHDKPKLTPTEDRHRLYTQMREAERECYELNRRINAWTRLNEDRLKGSSLATTKHTNMFLPSTCSYCSLQMTYDLLSLLHSIYATNNIAQWEHTVTAKLIQLLLKESVLSSSSSNIPKHKELKDLKQQVLITLARIKILLAELRSRLEAVQDVNSAETLGMLLELDFPFVNEYIELAMSTLSRLL</sequence>
<dbReference type="PROSITE" id="PS51999">
    <property type="entry name" value="ZF_GRF"/>
    <property type="match status" value="1"/>
</dbReference>
<evidence type="ECO:0000256" key="3">
    <source>
        <dbReference type="ARBA" id="ARBA00022833"/>
    </source>
</evidence>
<feature type="region of interest" description="Disordered" evidence="6">
    <location>
        <begin position="1093"/>
        <end position="1116"/>
    </location>
</feature>
<feature type="region of interest" description="Disordered" evidence="6">
    <location>
        <begin position="2200"/>
        <end position="2235"/>
    </location>
</feature>
<feature type="compositionally biased region" description="Low complexity" evidence="6">
    <location>
        <begin position="226"/>
        <end position="236"/>
    </location>
</feature>
<keyword evidence="10" id="KW-1185">Reference proteome</keyword>
<accession>A0ABD3M1V0</accession>
<feature type="region of interest" description="Disordered" evidence="6">
    <location>
        <begin position="94"/>
        <end position="168"/>
    </location>
</feature>
<evidence type="ECO:0000313" key="9">
    <source>
        <dbReference type="EMBL" id="KAL3757953.1"/>
    </source>
</evidence>
<dbReference type="PANTHER" id="PTHR21725:SF1">
    <property type="entry name" value="E3 UBIQUITIN-PROTEIN LIGASE UBR4"/>
    <property type="match status" value="1"/>
</dbReference>
<feature type="compositionally biased region" description="Low complexity" evidence="6">
    <location>
        <begin position="760"/>
        <end position="771"/>
    </location>
</feature>
<feature type="region of interest" description="Disordered" evidence="6">
    <location>
        <begin position="748"/>
        <end position="778"/>
    </location>
</feature>
<dbReference type="Pfam" id="PF02207">
    <property type="entry name" value="zf-UBR"/>
    <property type="match status" value="1"/>
</dbReference>
<dbReference type="InterPro" id="IPR045189">
    <property type="entry name" value="UBR4-like"/>
</dbReference>
<feature type="region of interest" description="Disordered" evidence="6">
    <location>
        <begin position="4903"/>
        <end position="4932"/>
    </location>
</feature>
<proteinExistence type="predicted"/>
<dbReference type="Gene3D" id="3.30.60.90">
    <property type="match status" value="1"/>
</dbReference>
<feature type="compositionally biased region" description="Polar residues" evidence="6">
    <location>
        <begin position="211"/>
        <end position="223"/>
    </location>
</feature>
<feature type="compositionally biased region" description="Polar residues" evidence="6">
    <location>
        <begin position="2205"/>
        <end position="2217"/>
    </location>
</feature>
<dbReference type="Proteomes" id="UP001530293">
    <property type="component" value="Unassembled WGS sequence"/>
</dbReference>
<feature type="region of interest" description="Disordered" evidence="6">
    <location>
        <begin position="5015"/>
        <end position="5058"/>
    </location>
</feature>
<evidence type="ECO:0000259" key="8">
    <source>
        <dbReference type="PROSITE" id="PS51999"/>
    </source>
</evidence>
<evidence type="ECO:0000256" key="4">
    <source>
        <dbReference type="PROSITE-ProRule" id="PRU00508"/>
    </source>
</evidence>
<evidence type="ECO:0000256" key="5">
    <source>
        <dbReference type="PROSITE-ProRule" id="PRU01343"/>
    </source>
</evidence>
<dbReference type="SUPFAM" id="SSF57850">
    <property type="entry name" value="RING/U-box"/>
    <property type="match status" value="1"/>
</dbReference>
<feature type="region of interest" description="Disordered" evidence="6">
    <location>
        <begin position="584"/>
        <end position="637"/>
    </location>
</feature>
<dbReference type="EMBL" id="JALLBG020000246">
    <property type="protein sequence ID" value="KAL3757953.1"/>
    <property type="molecule type" value="Genomic_DNA"/>
</dbReference>
<dbReference type="PROSITE" id="PS51157">
    <property type="entry name" value="ZF_UBR"/>
    <property type="match status" value="1"/>
</dbReference>
<feature type="compositionally biased region" description="Polar residues" evidence="6">
    <location>
        <begin position="1106"/>
        <end position="1116"/>
    </location>
</feature>
<dbReference type="GO" id="GO:0008270">
    <property type="term" value="F:zinc ion binding"/>
    <property type="evidence" value="ECO:0007669"/>
    <property type="project" value="UniProtKB-KW"/>
</dbReference>
<feature type="compositionally biased region" description="Low complexity" evidence="6">
    <location>
        <begin position="448"/>
        <end position="460"/>
    </location>
</feature>
<feature type="region of interest" description="Disordered" evidence="6">
    <location>
        <begin position="870"/>
        <end position="915"/>
    </location>
</feature>
<evidence type="ECO:0000313" key="10">
    <source>
        <dbReference type="Proteomes" id="UP001530293"/>
    </source>
</evidence>
<feature type="compositionally biased region" description="Polar residues" evidence="6">
    <location>
        <begin position="903"/>
        <end position="915"/>
    </location>
</feature>
<organism evidence="9 10">
    <name type="scientific">Discostella pseudostelligera</name>
    <dbReference type="NCBI Taxonomy" id="259834"/>
    <lineage>
        <taxon>Eukaryota</taxon>
        <taxon>Sar</taxon>
        <taxon>Stramenopiles</taxon>
        <taxon>Ochrophyta</taxon>
        <taxon>Bacillariophyta</taxon>
        <taxon>Coscinodiscophyceae</taxon>
        <taxon>Thalassiosirophycidae</taxon>
        <taxon>Stephanodiscales</taxon>
        <taxon>Stephanodiscaceae</taxon>
        <taxon>Discostella</taxon>
    </lineage>
</organism>
<feature type="compositionally biased region" description="Low complexity" evidence="6">
    <location>
        <begin position="151"/>
        <end position="166"/>
    </location>
</feature>
<dbReference type="InterPro" id="IPR003126">
    <property type="entry name" value="Znf_UBR"/>
</dbReference>
<feature type="compositionally biased region" description="Low complexity" evidence="6">
    <location>
        <begin position="606"/>
        <end position="617"/>
    </location>
</feature>
<name>A0ABD3M1V0_9STRA</name>
<feature type="compositionally biased region" description="Low complexity" evidence="6">
    <location>
        <begin position="368"/>
        <end position="388"/>
    </location>
</feature>
<feature type="region of interest" description="Disordered" evidence="6">
    <location>
        <begin position="368"/>
        <end position="398"/>
    </location>
</feature>
<evidence type="ECO:0000256" key="1">
    <source>
        <dbReference type="ARBA" id="ARBA00022723"/>
    </source>
</evidence>
<feature type="compositionally biased region" description="Low complexity" evidence="6">
    <location>
        <begin position="5020"/>
        <end position="5040"/>
    </location>
</feature>
<dbReference type="SMART" id="SM00396">
    <property type="entry name" value="ZnF_UBR1"/>
    <property type="match status" value="1"/>
</dbReference>
<evidence type="ECO:0000256" key="2">
    <source>
        <dbReference type="ARBA" id="ARBA00022771"/>
    </source>
</evidence>
<comment type="caution">
    <text evidence="9">The sequence shown here is derived from an EMBL/GenBank/DDBJ whole genome shotgun (WGS) entry which is preliminary data.</text>
</comment>
<feature type="compositionally biased region" description="Gly residues" evidence="6">
    <location>
        <begin position="434"/>
        <end position="447"/>
    </location>
</feature>
<feature type="compositionally biased region" description="Low complexity" evidence="6">
    <location>
        <begin position="4915"/>
        <end position="4932"/>
    </location>
</feature>